<dbReference type="Proteomes" id="UP000325313">
    <property type="component" value="Unassembled WGS sequence"/>
</dbReference>
<keyword evidence="1" id="KW-0732">Signal</keyword>
<evidence type="ECO:0000256" key="1">
    <source>
        <dbReference type="SAM" id="SignalP"/>
    </source>
</evidence>
<evidence type="ECO:0000313" key="2">
    <source>
        <dbReference type="EMBL" id="KAA1134291.1"/>
    </source>
</evidence>
<protein>
    <submittedName>
        <fullName evidence="2">Uncharacterized protein</fullName>
    </submittedName>
</protein>
<organism evidence="2 3">
    <name type="scientific">Puccinia graminis f. sp. tritici</name>
    <dbReference type="NCBI Taxonomy" id="56615"/>
    <lineage>
        <taxon>Eukaryota</taxon>
        <taxon>Fungi</taxon>
        <taxon>Dikarya</taxon>
        <taxon>Basidiomycota</taxon>
        <taxon>Pucciniomycotina</taxon>
        <taxon>Pucciniomycetes</taxon>
        <taxon>Pucciniales</taxon>
        <taxon>Pucciniaceae</taxon>
        <taxon>Puccinia</taxon>
    </lineage>
</organism>
<sequence>MLLQTLLLRLWLIAMSAGCRKIIEPPIAAIRTGEAGRSPACSSRLCALDEPLESKKQKWTAIKNSSMRLVSKLNLNPVKQKHWLNKAMLENPQAGYSASARKSHFWKHWGMHQGEMKLFAKSSDKLTKHQKELKRQLRWLKKNGKNTDHARMARELVEESQRDISMLKGFRFLKLSDLDPKASSNKLIPFLVSDADKSLVMKLKDFPDDLSLTIFNKALQGFAESSLKKLSKLITEYYLQFEDPELKKRSSSTLTAWQYVFDTIEFSLQNHFITQEQYRNIFQEYNMFREVIYYTSNLFQIQSGANMDKNFLALTKHWYWTSDKNPFADLRSKGQMRVIEFVSIAEEIKGKVIDLTKRDAKSKDSFQRICNMFSSQDYFNTYRYIHGSHGSVSYEKESAQLGNQVLNYQKGFIDTTKKLIRQIFSHSGISFEFTYHLTERQSAVCVLVFYLLGFIERELCPGIIKELMDEISFPHEPLWKAQDHITDIIQLVFLTSRYNILKKIAVEYWDITKNGNLIQDSPYKESIYKGYLKELAEVLADFKLVNLTFSPTDTKLMKFDKKFLSNIQRIKQDGDAHLNDLMGRA</sequence>
<dbReference type="EMBL" id="VDEP01000069">
    <property type="protein sequence ID" value="KAA1134291.1"/>
    <property type="molecule type" value="Genomic_DNA"/>
</dbReference>
<feature type="chain" id="PRO_5022956067" evidence="1">
    <location>
        <begin position="19"/>
        <end position="585"/>
    </location>
</feature>
<comment type="caution">
    <text evidence="2">The sequence shown here is derived from an EMBL/GenBank/DDBJ whole genome shotgun (WGS) entry which is preliminary data.</text>
</comment>
<accession>A0A5B0S838</accession>
<proteinExistence type="predicted"/>
<feature type="signal peptide" evidence="1">
    <location>
        <begin position="1"/>
        <end position="18"/>
    </location>
</feature>
<name>A0A5B0S838_PUCGR</name>
<gene>
    <name evidence="2" type="ORF">PGTUg99_034691</name>
</gene>
<reference evidence="2 3" key="1">
    <citation type="submission" date="2019-05" db="EMBL/GenBank/DDBJ databases">
        <title>Emergence of the Ug99 lineage of the wheat stem rust pathogen through somatic hybridization.</title>
        <authorList>
            <person name="Li F."/>
            <person name="Upadhyaya N.M."/>
            <person name="Sperschneider J."/>
            <person name="Matny O."/>
            <person name="Nguyen-Phuc H."/>
            <person name="Mago R."/>
            <person name="Raley C."/>
            <person name="Miller M.E."/>
            <person name="Silverstein K.A.T."/>
            <person name="Henningsen E."/>
            <person name="Hirsch C.D."/>
            <person name="Visser B."/>
            <person name="Pretorius Z.A."/>
            <person name="Steffenson B.J."/>
            <person name="Schwessinger B."/>
            <person name="Dodds P.N."/>
            <person name="Figueroa M."/>
        </authorList>
    </citation>
    <scope>NUCLEOTIDE SEQUENCE [LARGE SCALE GENOMIC DNA]</scope>
    <source>
        <strain evidence="2 3">Ug99</strain>
    </source>
</reference>
<dbReference type="AlphaFoldDB" id="A0A5B0S838"/>
<evidence type="ECO:0000313" key="3">
    <source>
        <dbReference type="Proteomes" id="UP000325313"/>
    </source>
</evidence>